<proteinExistence type="predicted"/>
<protein>
    <submittedName>
        <fullName evidence="2">FemAB family PEP-CTERM system-associated protein</fullName>
    </submittedName>
</protein>
<dbReference type="InterPro" id="IPR016181">
    <property type="entry name" value="Acyl_CoA_acyltransferase"/>
</dbReference>
<reference evidence="2 3" key="1">
    <citation type="submission" date="2018-09" db="EMBL/GenBank/DDBJ databases">
        <authorList>
            <person name="Zhu H."/>
        </authorList>
    </citation>
    <scope>NUCLEOTIDE SEQUENCE [LARGE SCALE GENOMIC DNA]</scope>
    <source>
        <strain evidence="2 3">K2R01-6</strain>
    </source>
</reference>
<dbReference type="InterPro" id="IPR017469">
    <property type="entry name" value="PEP-CTERM_FemAB-rel"/>
</dbReference>
<evidence type="ECO:0000313" key="3">
    <source>
        <dbReference type="Proteomes" id="UP000286100"/>
    </source>
</evidence>
<comment type="caution">
    <text evidence="2">The sequence shown here is derived from an EMBL/GenBank/DDBJ whole genome shotgun (WGS) entry which is preliminary data.</text>
</comment>
<dbReference type="AlphaFoldDB" id="A0A418WNQ3"/>
<dbReference type="SUPFAM" id="SSF55729">
    <property type="entry name" value="Acyl-CoA N-acyltransferases (Nat)"/>
    <property type="match status" value="1"/>
</dbReference>
<accession>A0A418WNQ3</accession>
<dbReference type="Proteomes" id="UP000286100">
    <property type="component" value="Unassembled WGS sequence"/>
</dbReference>
<name>A0A418WNQ3_9SPHN</name>
<dbReference type="EMBL" id="QYUM01000003">
    <property type="protein sequence ID" value="RJF91620.1"/>
    <property type="molecule type" value="Genomic_DNA"/>
</dbReference>
<organism evidence="2 3">
    <name type="scientific">Sphingomonas cavernae</name>
    <dbReference type="NCBI Taxonomy" id="2320861"/>
    <lineage>
        <taxon>Bacteria</taxon>
        <taxon>Pseudomonadati</taxon>
        <taxon>Pseudomonadota</taxon>
        <taxon>Alphaproteobacteria</taxon>
        <taxon>Sphingomonadales</taxon>
        <taxon>Sphingomonadaceae</taxon>
        <taxon>Sphingomonas</taxon>
    </lineage>
</organism>
<evidence type="ECO:0000259" key="1">
    <source>
        <dbReference type="Pfam" id="PF13480"/>
    </source>
</evidence>
<dbReference type="PANTHER" id="PTHR36174">
    <property type="entry name" value="LIPID II:GLYCINE GLYCYLTRANSFERASE"/>
    <property type="match status" value="1"/>
</dbReference>
<dbReference type="OrthoDB" id="9773932at2"/>
<dbReference type="RefSeq" id="WP_119763933.1">
    <property type="nucleotide sequence ID" value="NZ_QYUM01000003.1"/>
</dbReference>
<dbReference type="NCBIfam" id="TIGR03019">
    <property type="entry name" value="pepcterm_femAB"/>
    <property type="match status" value="1"/>
</dbReference>
<dbReference type="PANTHER" id="PTHR36174:SF1">
    <property type="entry name" value="LIPID II:GLYCINE GLYCYLTRANSFERASE"/>
    <property type="match status" value="1"/>
</dbReference>
<dbReference type="InterPro" id="IPR050644">
    <property type="entry name" value="PG_Glycine_Bridge_Synth"/>
</dbReference>
<keyword evidence="3" id="KW-1185">Reference proteome</keyword>
<evidence type="ECO:0000313" key="2">
    <source>
        <dbReference type="EMBL" id="RJF91620.1"/>
    </source>
</evidence>
<gene>
    <name evidence="2" type="ORF">D3876_15115</name>
</gene>
<feature type="domain" description="BioF2-like acetyltransferase" evidence="1">
    <location>
        <begin position="164"/>
        <end position="299"/>
    </location>
</feature>
<sequence>MTAAVAHPLTGLRVADLRDTAECARIDALVREHACATPFHLTAWSRAVESGCGQRARYLVAESATGALKGVLPLTEIRSALFGNALVSAGFAVGGGMLTENDAAGEALGRSALALAQTLGCASVELRGGPLPGEEWQRSEGVYAGFSRPISGDDEAELLAIPRKQRAEVRRALGFDLTVETGSAQRDRDAHYRVYAESVRNLGTPVFPRALFGAVLDEFDDAADILTISHQGRPIASVLSLYFGGTVMPYWGGGTAEARRWRANDLMYYALMKHARARGCTRFDFGRSKVGTGAYAFKKNWGFSPEPLAYALRTGEGAAPRAINPLDPRYRLKIALWQRMPLALANRIGPFIARGLG</sequence>
<dbReference type="Gene3D" id="3.40.630.30">
    <property type="match status" value="1"/>
</dbReference>
<dbReference type="Pfam" id="PF13480">
    <property type="entry name" value="Acetyltransf_6"/>
    <property type="match status" value="1"/>
</dbReference>
<dbReference type="InterPro" id="IPR038740">
    <property type="entry name" value="BioF2-like_GNAT_dom"/>
</dbReference>